<evidence type="ECO:0000256" key="5">
    <source>
        <dbReference type="ARBA" id="ARBA00023136"/>
    </source>
</evidence>
<feature type="domain" description="Spore germination protein N-terminal" evidence="9">
    <location>
        <begin position="25"/>
        <end position="191"/>
    </location>
</feature>
<gene>
    <name evidence="10" type="ORF">F9U64_12940</name>
</gene>
<comment type="similarity">
    <text evidence="2">Belongs to the GerABKC lipoprotein family.</text>
</comment>
<dbReference type="OrthoDB" id="2592518at2"/>
<dbReference type="AlphaFoldDB" id="A0A7C8GT20"/>
<dbReference type="Proteomes" id="UP000480246">
    <property type="component" value="Unassembled WGS sequence"/>
</dbReference>
<dbReference type="GO" id="GO:0016020">
    <property type="term" value="C:membrane"/>
    <property type="evidence" value="ECO:0007669"/>
    <property type="project" value="UniProtKB-SubCell"/>
</dbReference>
<dbReference type="InterPro" id="IPR046953">
    <property type="entry name" value="Spore_GerAC-like_C"/>
</dbReference>
<evidence type="ECO:0000256" key="1">
    <source>
        <dbReference type="ARBA" id="ARBA00004635"/>
    </source>
</evidence>
<sequence>MKVNKILLTFICTIMLLTGCVRTTVIDDIELIMLYGFDWDPIKEQYIGTAVSPLYGFSEQTSVRENTYYTSRSKTVQGINAKTQNKAPFQVETGKLTSIMFGEELAEKGIKKILQGINEIPDIGRNLYPVIVKGKAEDLLAKKYELQQTFPHYIKSLMESNMKRNLPNMNLHLFNYQNSGDGMDPFMPIVSTSTAAADVIGLGFFSKDKLVHEIGPDQFFTFKSMFENITDGTYQFEWRKKNQSIDVISIRSSHKKEWVSKDKLNIIITIDGFLAETVSVSVDNTREKEELEKEIGKDLEKDAVRLIKEFQETEIDPLMIGASARSKFRDWNKDEWQQRYPAVEITPIVKFHIKQINISQ</sequence>
<proteinExistence type="inferred from homology"/>
<keyword evidence="11" id="KW-1185">Reference proteome</keyword>
<dbReference type="Pfam" id="PF05504">
    <property type="entry name" value="Spore_GerAC"/>
    <property type="match status" value="1"/>
</dbReference>
<evidence type="ECO:0000256" key="2">
    <source>
        <dbReference type="ARBA" id="ARBA00007886"/>
    </source>
</evidence>
<dbReference type="PANTHER" id="PTHR35789">
    <property type="entry name" value="SPORE GERMINATION PROTEIN B3"/>
    <property type="match status" value="1"/>
</dbReference>
<dbReference type="InterPro" id="IPR057336">
    <property type="entry name" value="GerAC_N"/>
</dbReference>
<keyword evidence="4" id="KW-0732">Signal</keyword>
<dbReference type="Pfam" id="PF25198">
    <property type="entry name" value="Spore_GerAC_N"/>
    <property type="match status" value="1"/>
</dbReference>
<organism evidence="10 11">
    <name type="scientific">Gracilibacillus oryzae</name>
    <dbReference type="NCBI Taxonomy" id="1672701"/>
    <lineage>
        <taxon>Bacteria</taxon>
        <taxon>Bacillati</taxon>
        <taxon>Bacillota</taxon>
        <taxon>Bacilli</taxon>
        <taxon>Bacillales</taxon>
        <taxon>Bacillaceae</taxon>
        <taxon>Gracilibacillus</taxon>
    </lineage>
</organism>
<dbReference type="InterPro" id="IPR038501">
    <property type="entry name" value="Spore_GerAC_C_sf"/>
</dbReference>
<keyword evidence="7" id="KW-0449">Lipoprotein</keyword>
<reference evidence="10 11" key="1">
    <citation type="submission" date="2019-10" db="EMBL/GenBank/DDBJ databases">
        <title>Gracilibacillus sp. nov. isolated from rice seeds.</title>
        <authorList>
            <person name="He S."/>
        </authorList>
    </citation>
    <scope>NUCLEOTIDE SEQUENCE [LARGE SCALE GENOMIC DNA]</scope>
    <source>
        <strain evidence="10 11">TD8</strain>
    </source>
</reference>
<evidence type="ECO:0000256" key="7">
    <source>
        <dbReference type="ARBA" id="ARBA00023288"/>
    </source>
</evidence>
<dbReference type="InterPro" id="IPR008844">
    <property type="entry name" value="Spore_GerAC-like"/>
</dbReference>
<keyword evidence="3" id="KW-0309">Germination</keyword>
<evidence type="ECO:0000259" key="9">
    <source>
        <dbReference type="Pfam" id="PF25198"/>
    </source>
</evidence>
<dbReference type="Gene3D" id="3.30.300.210">
    <property type="entry name" value="Nutrient germinant receptor protein C, domain 3"/>
    <property type="match status" value="1"/>
</dbReference>
<keyword evidence="6" id="KW-0564">Palmitate</keyword>
<dbReference type="EMBL" id="WEID01000065">
    <property type="protein sequence ID" value="KAB8131765.1"/>
    <property type="molecule type" value="Genomic_DNA"/>
</dbReference>
<evidence type="ECO:0000313" key="11">
    <source>
        <dbReference type="Proteomes" id="UP000480246"/>
    </source>
</evidence>
<evidence type="ECO:0000313" key="10">
    <source>
        <dbReference type="EMBL" id="KAB8131765.1"/>
    </source>
</evidence>
<evidence type="ECO:0000256" key="4">
    <source>
        <dbReference type="ARBA" id="ARBA00022729"/>
    </source>
</evidence>
<comment type="caution">
    <text evidence="10">The sequence shown here is derived from an EMBL/GenBank/DDBJ whole genome shotgun (WGS) entry which is preliminary data.</text>
</comment>
<evidence type="ECO:0000256" key="3">
    <source>
        <dbReference type="ARBA" id="ARBA00022544"/>
    </source>
</evidence>
<name>A0A7C8GT20_9BACI</name>
<evidence type="ECO:0000259" key="8">
    <source>
        <dbReference type="Pfam" id="PF05504"/>
    </source>
</evidence>
<dbReference type="PANTHER" id="PTHR35789:SF1">
    <property type="entry name" value="SPORE GERMINATION PROTEIN B3"/>
    <property type="match status" value="1"/>
</dbReference>
<protein>
    <submittedName>
        <fullName evidence="10">Ger(X)C family spore germination protein</fullName>
    </submittedName>
</protein>
<comment type="subcellular location">
    <subcellularLocation>
        <location evidence="1">Membrane</location>
        <topology evidence="1">Lipid-anchor</topology>
    </subcellularLocation>
</comment>
<accession>A0A7C8GT20</accession>
<feature type="domain" description="Spore germination GerAC-like C-terminal" evidence="8">
    <location>
        <begin position="201"/>
        <end position="356"/>
    </location>
</feature>
<dbReference type="PROSITE" id="PS51257">
    <property type="entry name" value="PROKAR_LIPOPROTEIN"/>
    <property type="match status" value="1"/>
</dbReference>
<evidence type="ECO:0000256" key="6">
    <source>
        <dbReference type="ARBA" id="ARBA00023139"/>
    </source>
</evidence>
<dbReference type="GO" id="GO:0009847">
    <property type="term" value="P:spore germination"/>
    <property type="evidence" value="ECO:0007669"/>
    <property type="project" value="InterPro"/>
</dbReference>
<dbReference type="NCBIfam" id="TIGR02887">
    <property type="entry name" value="spore_ger_x_C"/>
    <property type="match status" value="1"/>
</dbReference>
<dbReference type="RefSeq" id="WP_153404112.1">
    <property type="nucleotide sequence ID" value="NZ_ML762432.1"/>
</dbReference>
<keyword evidence="5" id="KW-0472">Membrane</keyword>